<feature type="region of interest" description="Disordered" evidence="1">
    <location>
        <begin position="84"/>
        <end position="118"/>
    </location>
</feature>
<comment type="caution">
    <text evidence="2">The sequence shown here is derived from an EMBL/GenBank/DDBJ whole genome shotgun (WGS) entry which is preliminary data.</text>
</comment>
<keyword evidence="3" id="KW-1185">Reference proteome</keyword>
<reference evidence="2 3" key="1">
    <citation type="journal article" date="2024" name="bioRxiv">
        <title>A reference genome for Trichogramma kaykai: A tiny desert-dwelling parasitoid wasp with competing sex-ratio distorters.</title>
        <authorList>
            <person name="Culotta J."/>
            <person name="Lindsey A.R."/>
        </authorList>
    </citation>
    <scope>NUCLEOTIDE SEQUENCE [LARGE SCALE GENOMIC DNA]</scope>
    <source>
        <strain evidence="2 3">KSX58</strain>
    </source>
</reference>
<feature type="compositionally biased region" description="Polar residues" evidence="1">
    <location>
        <begin position="84"/>
        <end position="100"/>
    </location>
</feature>
<accession>A0ABD2XET1</accession>
<evidence type="ECO:0000313" key="2">
    <source>
        <dbReference type="EMBL" id="KAL3403459.1"/>
    </source>
</evidence>
<sequence>MSFSFVLCYYCGTYEILEEAALILLIHIVMPPQLAVHCEMTGRQDTVAVISSHSFAVHFGERKNERCIGIHSVWNLISKSFQGGDPTTTTESLPRSICNNDHSRAPDKSVRRSPMSRSDPLQSLDIIFRPLAAAATFRHCNLNYSLRMVDTLSFLEYVNYLKNVYKLGKTYFAAWSTRPRWNLVSETVTTAEHQ</sequence>
<name>A0ABD2XET1_9HYME</name>
<gene>
    <name evidence="2" type="ORF">TKK_003738</name>
</gene>
<dbReference type="AlphaFoldDB" id="A0ABD2XET1"/>
<protein>
    <submittedName>
        <fullName evidence="2">Uncharacterized protein</fullName>
    </submittedName>
</protein>
<dbReference type="EMBL" id="JBJJXI010000030">
    <property type="protein sequence ID" value="KAL3403459.1"/>
    <property type="molecule type" value="Genomic_DNA"/>
</dbReference>
<organism evidence="2 3">
    <name type="scientific">Trichogramma kaykai</name>
    <dbReference type="NCBI Taxonomy" id="54128"/>
    <lineage>
        <taxon>Eukaryota</taxon>
        <taxon>Metazoa</taxon>
        <taxon>Ecdysozoa</taxon>
        <taxon>Arthropoda</taxon>
        <taxon>Hexapoda</taxon>
        <taxon>Insecta</taxon>
        <taxon>Pterygota</taxon>
        <taxon>Neoptera</taxon>
        <taxon>Endopterygota</taxon>
        <taxon>Hymenoptera</taxon>
        <taxon>Apocrita</taxon>
        <taxon>Proctotrupomorpha</taxon>
        <taxon>Chalcidoidea</taxon>
        <taxon>Trichogrammatidae</taxon>
        <taxon>Trichogramma</taxon>
    </lineage>
</organism>
<evidence type="ECO:0000313" key="3">
    <source>
        <dbReference type="Proteomes" id="UP001627154"/>
    </source>
</evidence>
<dbReference type="Proteomes" id="UP001627154">
    <property type="component" value="Unassembled WGS sequence"/>
</dbReference>
<feature type="compositionally biased region" description="Basic and acidic residues" evidence="1">
    <location>
        <begin position="101"/>
        <end position="110"/>
    </location>
</feature>
<proteinExistence type="predicted"/>
<evidence type="ECO:0000256" key="1">
    <source>
        <dbReference type="SAM" id="MobiDB-lite"/>
    </source>
</evidence>